<proteinExistence type="predicted"/>
<organism evidence="1 2">
    <name type="scientific">Jimgerdemannia flammicorona</name>
    <dbReference type="NCBI Taxonomy" id="994334"/>
    <lineage>
        <taxon>Eukaryota</taxon>
        <taxon>Fungi</taxon>
        <taxon>Fungi incertae sedis</taxon>
        <taxon>Mucoromycota</taxon>
        <taxon>Mucoromycotina</taxon>
        <taxon>Endogonomycetes</taxon>
        <taxon>Endogonales</taxon>
        <taxon>Endogonaceae</taxon>
        <taxon>Jimgerdemannia</taxon>
    </lineage>
</organism>
<evidence type="ECO:0000313" key="2">
    <source>
        <dbReference type="Proteomes" id="UP000268093"/>
    </source>
</evidence>
<sequence>MVRQMAPEVRIALDASESSGGAAECDKVGVSLGDATGGGPVKNVIKTVAELAARKPRVGPAVEGGIAGAAEVDEGVLRGEGQDGFRGWGGVGIEPGVAENGVRG</sequence>
<dbReference type="AlphaFoldDB" id="A0A433A167"/>
<comment type="caution">
    <text evidence="1">The sequence shown here is derived from an EMBL/GenBank/DDBJ whole genome shotgun (WGS) entry which is preliminary data.</text>
</comment>
<dbReference type="Proteomes" id="UP000268093">
    <property type="component" value="Unassembled WGS sequence"/>
</dbReference>
<name>A0A433A167_9FUNG</name>
<evidence type="ECO:0000313" key="1">
    <source>
        <dbReference type="EMBL" id="RUO96333.1"/>
    </source>
</evidence>
<accession>A0A433A167</accession>
<reference evidence="1 2" key="1">
    <citation type="journal article" date="2018" name="New Phytol.">
        <title>Phylogenomics of Endogonaceae and evolution of mycorrhizas within Mucoromycota.</title>
        <authorList>
            <person name="Chang Y."/>
            <person name="Desiro A."/>
            <person name="Na H."/>
            <person name="Sandor L."/>
            <person name="Lipzen A."/>
            <person name="Clum A."/>
            <person name="Barry K."/>
            <person name="Grigoriev I.V."/>
            <person name="Martin F.M."/>
            <person name="Stajich J.E."/>
            <person name="Smith M.E."/>
            <person name="Bonito G."/>
            <person name="Spatafora J.W."/>
        </authorList>
    </citation>
    <scope>NUCLEOTIDE SEQUENCE [LARGE SCALE GENOMIC DNA]</scope>
    <source>
        <strain evidence="1 2">GMNB39</strain>
    </source>
</reference>
<protein>
    <submittedName>
        <fullName evidence="1">Uncharacterized protein</fullName>
    </submittedName>
</protein>
<dbReference type="EMBL" id="RBNI01021945">
    <property type="protein sequence ID" value="RUO96333.1"/>
    <property type="molecule type" value="Genomic_DNA"/>
</dbReference>
<keyword evidence="2" id="KW-1185">Reference proteome</keyword>
<gene>
    <name evidence="1" type="ORF">BC936DRAFT_142195</name>
</gene>